<keyword evidence="3" id="KW-0012">Acyltransferase</keyword>
<feature type="transmembrane region" description="Helical" evidence="1">
    <location>
        <begin position="229"/>
        <end position="251"/>
    </location>
</feature>
<evidence type="ECO:0000313" key="3">
    <source>
        <dbReference type="EMBL" id="MBB6128544.1"/>
    </source>
</evidence>
<keyword evidence="1" id="KW-0472">Membrane</keyword>
<feature type="transmembrane region" description="Helical" evidence="1">
    <location>
        <begin position="48"/>
        <end position="70"/>
    </location>
</feature>
<feature type="transmembrane region" description="Helical" evidence="1">
    <location>
        <begin position="171"/>
        <end position="193"/>
    </location>
</feature>
<dbReference type="EMBL" id="JACHCB010000007">
    <property type="protein sequence ID" value="MBB6110348.1"/>
    <property type="molecule type" value="Genomic_DNA"/>
</dbReference>
<reference evidence="4 5" key="1">
    <citation type="submission" date="2020-08" db="EMBL/GenBank/DDBJ databases">
        <title>Genomic Encyclopedia of Type Strains, Phase IV (KMG-V): Genome sequencing to study the core and pangenomes of soil and plant-associated prokaryotes.</title>
        <authorList>
            <person name="Whitman W."/>
        </authorList>
    </citation>
    <scope>NUCLEOTIDE SEQUENCE [LARGE SCALE GENOMIC DNA]</scope>
    <source>
        <strain evidence="2 4">ANJLi2</strain>
        <strain evidence="3 5">MP601</strain>
    </source>
</reference>
<comment type="caution">
    <text evidence="3">The sequence shown here is derived from an EMBL/GenBank/DDBJ whole genome shotgun (WGS) entry which is preliminary data.</text>
</comment>
<dbReference type="OrthoDB" id="9788724at2"/>
<feature type="transmembrane region" description="Helical" evidence="1">
    <location>
        <begin position="263"/>
        <end position="285"/>
    </location>
</feature>
<feature type="transmembrane region" description="Helical" evidence="1">
    <location>
        <begin position="142"/>
        <end position="159"/>
    </location>
</feature>
<feature type="transmembrane region" description="Helical" evidence="1">
    <location>
        <begin position="112"/>
        <end position="130"/>
    </location>
</feature>
<feature type="transmembrane region" description="Helical" evidence="1">
    <location>
        <begin position="82"/>
        <end position="100"/>
    </location>
</feature>
<proteinExistence type="predicted"/>
<feature type="transmembrane region" description="Helical" evidence="1">
    <location>
        <begin position="367"/>
        <end position="385"/>
    </location>
</feature>
<dbReference type="EMBL" id="JACHCA010000006">
    <property type="protein sequence ID" value="MBB6128544.1"/>
    <property type="molecule type" value="Genomic_DNA"/>
</dbReference>
<evidence type="ECO:0000313" key="2">
    <source>
        <dbReference type="EMBL" id="MBB6110348.1"/>
    </source>
</evidence>
<keyword evidence="1" id="KW-1133">Transmembrane helix</keyword>
<evidence type="ECO:0000256" key="1">
    <source>
        <dbReference type="SAM" id="Phobius"/>
    </source>
</evidence>
<dbReference type="RefSeq" id="WP_076373872.1">
    <property type="nucleotide sequence ID" value="NZ_FTMG01000006.1"/>
</dbReference>
<feature type="transmembrane region" description="Helical" evidence="1">
    <location>
        <begin position="328"/>
        <end position="347"/>
    </location>
</feature>
<dbReference type="PANTHER" id="PTHR31061">
    <property type="entry name" value="LD22376P"/>
    <property type="match status" value="1"/>
</dbReference>
<dbReference type="PANTHER" id="PTHR31061:SF24">
    <property type="entry name" value="LD22376P"/>
    <property type="match status" value="1"/>
</dbReference>
<organism evidence="3 5">
    <name type="scientific">Mucilaginibacter lappiensis</name>
    <dbReference type="NCBI Taxonomy" id="354630"/>
    <lineage>
        <taxon>Bacteria</taxon>
        <taxon>Pseudomonadati</taxon>
        <taxon>Bacteroidota</taxon>
        <taxon>Sphingobacteriia</taxon>
        <taxon>Sphingobacteriales</taxon>
        <taxon>Sphingobacteriaceae</taxon>
        <taxon>Mucilaginibacter</taxon>
    </lineage>
</organism>
<keyword evidence="3" id="KW-0808">Transferase</keyword>
<dbReference type="AlphaFoldDB" id="A0A1N6ZWN9"/>
<dbReference type="Proteomes" id="UP000541583">
    <property type="component" value="Unassembled WGS sequence"/>
</dbReference>
<protein>
    <submittedName>
        <fullName evidence="2 3">Acyltransferase</fullName>
    </submittedName>
</protein>
<sequence length="394" mass="45508">MNDFFSRVRSIDAFRAVTMFLMIFVNDLDGIPNTPNWLKHAGENVDALGLADTIFPAFLFIVGLSIPFAFQNRLKSGDYKQLWRIMSRSFALVFIGFYHANMETYNEVTTLLPKPVWESLVTFSFFFIFLDYGKDTSKLKRYILQGFGIALLLAMSILYKTSDPGHTWLHFTWWGILGLIGWAYLLCALIYYYSGGYLWIQAAAWIFFMFFNIDFHFGFLNFLAPLQKYVWIAGNGAMQAFTMSGVFVSVLYMRLKANNELKLLWAALFMIAIIMFNMGFIVRYFSGGISKARDTPSWVLICTGISLVMYAIFIYVVDFKHKYSWFKIIEPAGTNTFTCYIVPFLFYPIYEMSNLGYPEYLNQGTGGLIKCILFAFVMVWLTGLLDKINIRLKI</sequence>
<keyword evidence="4" id="KW-1185">Reference proteome</keyword>
<feature type="transmembrane region" description="Helical" evidence="1">
    <location>
        <begin position="12"/>
        <end position="28"/>
    </location>
</feature>
<feature type="transmembrane region" description="Helical" evidence="1">
    <location>
        <begin position="297"/>
        <end position="316"/>
    </location>
</feature>
<dbReference type="Proteomes" id="UP000548326">
    <property type="component" value="Unassembled WGS sequence"/>
</dbReference>
<dbReference type="STRING" id="354630.SAMN05421821_106156"/>
<name>A0A1N6ZWN9_9SPHI</name>
<keyword evidence="1" id="KW-0812">Transmembrane</keyword>
<dbReference type="GO" id="GO:0016746">
    <property type="term" value="F:acyltransferase activity"/>
    <property type="evidence" value="ECO:0007669"/>
    <property type="project" value="UniProtKB-KW"/>
</dbReference>
<accession>A0A1N6ZWN9</accession>
<gene>
    <name evidence="3" type="ORF">HDF22_002665</name>
    <name evidence="2" type="ORF">HDF23_003104</name>
</gene>
<evidence type="ECO:0000313" key="4">
    <source>
        <dbReference type="Proteomes" id="UP000541583"/>
    </source>
</evidence>
<feature type="transmembrane region" description="Helical" evidence="1">
    <location>
        <begin position="205"/>
        <end position="223"/>
    </location>
</feature>
<evidence type="ECO:0000313" key="5">
    <source>
        <dbReference type="Proteomes" id="UP000548326"/>
    </source>
</evidence>